<dbReference type="GO" id="GO:0006888">
    <property type="term" value="P:endoplasmic reticulum to Golgi vesicle-mediated transport"/>
    <property type="evidence" value="ECO:0007669"/>
    <property type="project" value="TreeGrafter"/>
</dbReference>
<evidence type="ECO:0000313" key="4">
    <source>
        <dbReference type="EMBL" id="KAF0720222.1"/>
    </source>
</evidence>
<organism evidence="5 6">
    <name type="scientific">Aphanomyces stellatus</name>
    <dbReference type="NCBI Taxonomy" id="120398"/>
    <lineage>
        <taxon>Eukaryota</taxon>
        <taxon>Sar</taxon>
        <taxon>Stramenopiles</taxon>
        <taxon>Oomycota</taxon>
        <taxon>Saprolegniomycetes</taxon>
        <taxon>Saprolegniales</taxon>
        <taxon>Verrucalvaceae</taxon>
        <taxon>Aphanomyces</taxon>
    </lineage>
</organism>
<evidence type="ECO:0000256" key="2">
    <source>
        <dbReference type="ARBA" id="ARBA00022737"/>
    </source>
</evidence>
<dbReference type="AlphaFoldDB" id="A0A485K316"/>
<evidence type="ECO:0000256" key="1">
    <source>
        <dbReference type="ARBA" id="ARBA00022574"/>
    </source>
</evidence>
<dbReference type="GO" id="GO:0030126">
    <property type="term" value="C:COPI vesicle coat"/>
    <property type="evidence" value="ECO:0007669"/>
    <property type="project" value="TreeGrafter"/>
</dbReference>
<dbReference type="PROSITE" id="PS50082">
    <property type="entry name" value="WD_REPEATS_2"/>
    <property type="match status" value="3"/>
</dbReference>
<dbReference type="SMART" id="SM00320">
    <property type="entry name" value="WD40"/>
    <property type="match status" value="6"/>
</dbReference>
<dbReference type="InterPro" id="IPR036322">
    <property type="entry name" value="WD40_repeat_dom_sf"/>
</dbReference>
<gene>
    <name evidence="5" type="primary">Aste57867_460</name>
    <name evidence="4" type="ORF">As57867_000459</name>
    <name evidence="5" type="ORF">ASTE57867_460</name>
</gene>
<dbReference type="Proteomes" id="UP000332933">
    <property type="component" value="Unassembled WGS sequence"/>
</dbReference>
<dbReference type="OrthoDB" id="2150324at2759"/>
<dbReference type="InterPro" id="IPR019775">
    <property type="entry name" value="WD40_repeat_CS"/>
</dbReference>
<dbReference type="InterPro" id="IPR001680">
    <property type="entry name" value="WD40_rpt"/>
</dbReference>
<dbReference type="PRINTS" id="PR00320">
    <property type="entry name" value="GPROTEINBRPT"/>
</dbReference>
<dbReference type="GO" id="GO:0006890">
    <property type="term" value="P:retrograde vesicle-mediated transport, Golgi to endoplasmic reticulum"/>
    <property type="evidence" value="ECO:0007669"/>
    <property type="project" value="TreeGrafter"/>
</dbReference>
<name>A0A485K316_9STRA</name>
<dbReference type="SUPFAM" id="SSF50978">
    <property type="entry name" value="WD40 repeat-like"/>
    <property type="match status" value="1"/>
</dbReference>
<dbReference type="PROSITE" id="PS00678">
    <property type="entry name" value="WD_REPEATS_1"/>
    <property type="match status" value="1"/>
</dbReference>
<evidence type="ECO:0000313" key="6">
    <source>
        <dbReference type="Proteomes" id="UP000332933"/>
    </source>
</evidence>
<dbReference type="InterPro" id="IPR020472">
    <property type="entry name" value="WD40_PAC1"/>
</dbReference>
<dbReference type="PROSITE" id="PS50294">
    <property type="entry name" value="WD_REPEATS_REGION"/>
    <property type="match status" value="3"/>
</dbReference>
<reference evidence="5 6" key="1">
    <citation type="submission" date="2019-03" db="EMBL/GenBank/DDBJ databases">
        <authorList>
            <person name="Gaulin E."/>
            <person name="Dumas B."/>
        </authorList>
    </citation>
    <scope>NUCLEOTIDE SEQUENCE [LARGE SCALE GENOMIC DNA]</scope>
    <source>
        <strain evidence="5">CBS 568.67</strain>
    </source>
</reference>
<reference evidence="4" key="2">
    <citation type="submission" date="2019-06" db="EMBL/GenBank/DDBJ databases">
        <title>Genomics analysis of Aphanomyces spp. identifies a new class of oomycete effector associated with host adaptation.</title>
        <authorList>
            <person name="Gaulin E."/>
        </authorList>
    </citation>
    <scope>NUCLEOTIDE SEQUENCE</scope>
    <source>
        <strain evidence="4">CBS 578.67</strain>
    </source>
</reference>
<dbReference type="InterPro" id="IPR050844">
    <property type="entry name" value="Coatomer_complex_subunit"/>
</dbReference>
<dbReference type="Pfam" id="PF00400">
    <property type="entry name" value="WD40"/>
    <property type="match status" value="5"/>
</dbReference>
<feature type="repeat" description="WD" evidence="3">
    <location>
        <begin position="145"/>
        <end position="177"/>
    </location>
</feature>
<accession>A0A485K316</accession>
<dbReference type="PANTHER" id="PTHR19876:SF2">
    <property type="entry name" value="COATOMER SUBUNIT BETA"/>
    <property type="match status" value="1"/>
</dbReference>
<dbReference type="EMBL" id="VJMH01000023">
    <property type="protein sequence ID" value="KAF0720222.1"/>
    <property type="molecule type" value="Genomic_DNA"/>
</dbReference>
<dbReference type="EMBL" id="CAADRA010000023">
    <property type="protein sequence ID" value="VFT77685.1"/>
    <property type="molecule type" value="Genomic_DNA"/>
</dbReference>
<dbReference type="PANTHER" id="PTHR19876">
    <property type="entry name" value="COATOMER"/>
    <property type="match status" value="1"/>
</dbReference>
<sequence>MSTSIQFANQRIHASARVKSTAWHPTAPWLALGLHSGDVTILDTSASSPTVVRSFRVSDKPVRAARFVPRRNWLVTGSDDCVIRVFDCASWALVRAWDAHADYIRSLDVHPTQPLLLSAGDDKLVKTWRWDDASPSSSWHIQDTFAGHSHYVMQAKFSHEDVVASAALDGSVRFWRLGETAPTLVVPNAHGGKGLNCLHLDADRVVTGADDHTVVVWRVTSQRGRVTAMDKVRVFAGHTGNVSDVLFAKTSSRDLVVSASEDQTVRAWDVASGACVLSVSHAMERAWSLAARGAQLAIGLDQGCCIVDVDAQAASHLASHL</sequence>
<dbReference type="GO" id="GO:0006886">
    <property type="term" value="P:intracellular protein transport"/>
    <property type="evidence" value="ECO:0007669"/>
    <property type="project" value="TreeGrafter"/>
</dbReference>
<feature type="repeat" description="WD" evidence="3">
    <location>
        <begin position="97"/>
        <end position="138"/>
    </location>
</feature>
<keyword evidence="6" id="KW-1185">Reference proteome</keyword>
<proteinExistence type="predicted"/>
<dbReference type="InterPro" id="IPR015943">
    <property type="entry name" value="WD40/YVTN_repeat-like_dom_sf"/>
</dbReference>
<keyword evidence="1 3" id="KW-0853">WD repeat</keyword>
<dbReference type="GO" id="GO:0006891">
    <property type="term" value="P:intra-Golgi vesicle-mediated transport"/>
    <property type="evidence" value="ECO:0007669"/>
    <property type="project" value="TreeGrafter"/>
</dbReference>
<evidence type="ECO:0000313" key="5">
    <source>
        <dbReference type="EMBL" id="VFT77685.1"/>
    </source>
</evidence>
<protein>
    <submittedName>
        <fullName evidence="5">Aste57867_460 protein</fullName>
    </submittedName>
</protein>
<dbReference type="Gene3D" id="2.130.10.10">
    <property type="entry name" value="YVTN repeat-like/Quinoprotein amine dehydrogenase"/>
    <property type="match status" value="1"/>
</dbReference>
<evidence type="ECO:0000256" key="3">
    <source>
        <dbReference type="PROSITE-ProRule" id="PRU00221"/>
    </source>
</evidence>
<feature type="repeat" description="WD" evidence="3">
    <location>
        <begin position="235"/>
        <end position="278"/>
    </location>
</feature>
<keyword evidence="2" id="KW-0677">Repeat</keyword>